<dbReference type="PROSITE" id="PS51762">
    <property type="entry name" value="GH16_2"/>
    <property type="match status" value="1"/>
</dbReference>
<dbReference type="EMBL" id="CP048286">
    <property type="protein sequence ID" value="QHW34734.1"/>
    <property type="molecule type" value="Genomic_DNA"/>
</dbReference>
<evidence type="ECO:0000256" key="1">
    <source>
        <dbReference type="SAM" id="SignalP"/>
    </source>
</evidence>
<dbReference type="InterPro" id="IPR010502">
    <property type="entry name" value="Carb-bd_dom_fam9"/>
</dbReference>
<dbReference type="Gene3D" id="2.60.120.200">
    <property type="match status" value="1"/>
</dbReference>
<dbReference type="InterPro" id="IPR000757">
    <property type="entry name" value="Beta-glucanase-like"/>
</dbReference>
<proteinExistence type="predicted"/>
<sequence length="740" mass="77953">MSKRSFRKRLMSLSIALSLAAAATSIGVATTEAAGSASANKTLSAPTINGTLSEAVWTLGSSAALTTIGTPNNTVTFGTLWDATYLYVGIKALDSSLYNDSATIYDDDSFDIYIDANHNKGTTYDSFDRQFQVGYNDGTLTEKNNNTTGVLHATAAITGGYTAELAIPWSSLGVTPAAGTVIGLDIANNDDDNGGTRDSQLVWSGNGNNYMNTSAFGDLTLSATTVGGTTPGTASANKTLAGIATDGNLNESVWSLGSTASKTTIGTPNNTVTFGALWDATYLYVGVKALDSNLYNESPLIYDDDSFDIYIDANHNKGTSYDSSDRQFQVGYNDGTLAEKNNNTAGVLHATAAISGGYTAELAIPWSSLGITPSAGTVIGFDIANNDDDNGSTRDSQLVWNGTGNNYTDTSGFGDLTLSATTVGTPSTETVGGGSIASPAVGPAPSGSFSGFTLVKNWHFGTGGTIKNTNDLISEFQFHDQFGTIANGTNYGAVIVAPTAATALSSTPTGAQPVEDPSNPVRQFTADSLKTFLVPLNGATSVSPSQHNVGNGSIQAKWSLPNGGSLLGRDVLWETRVRYVTPQAFWFALWNAGIQWNNGAEIDLVESFGYDNGGGNTNFDGRYWHSNSVNNPDTINYSSWSSGMAAGGVSSFDPTAYHTWQLLYGKDNSYKMYMDGHLVQSGSNYNWTVGNVAGGTPIDMDFLFDFGWGHTQVASVNKTLPASALAGKYYEINYSRVYLK</sequence>
<feature type="signal peptide" evidence="1">
    <location>
        <begin position="1"/>
        <end position="23"/>
    </location>
</feature>
<organism evidence="3 4">
    <name type="scientific">Paenibacillus rhizovicinus</name>
    <dbReference type="NCBI Taxonomy" id="2704463"/>
    <lineage>
        <taxon>Bacteria</taxon>
        <taxon>Bacillati</taxon>
        <taxon>Bacillota</taxon>
        <taxon>Bacilli</taxon>
        <taxon>Bacillales</taxon>
        <taxon>Paenibacillaceae</taxon>
        <taxon>Paenibacillus</taxon>
    </lineage>
</organism>
<keyword evidence="1" id="KW-0732">Signal</keyword>
<dbReference type="SUPFAM" id="SSF49344">
    <property type="entry name" value="CBD9-like"/>
    <property type="match status" value="2"/>
</dbReference>
<reference evidence="3 4" key="1">
    <citation type="submission" date="2020-02" db="EMBL/GenBank/DDBJ databases">
        <title>Paenibacillus sp. nov., isolated from rhizosphere soil of tomato.</title>
        <authorList>
            <person name="Weon H.-Y."/>
            <person name="Lee S.A."/>
        </authorList>
    </citation>
    <scope>NUCLEOTIDE SEQUENCE [LARGE SCALE GENOMIC DNA]</scope>
    <source>
        <strain evidence="3 4">14171R-81</strain>
    </source>
</reference>
<gene>
    <name evidence="3" type="ORF">GZH47_30680</name>
</gene>
<dbReference type="GO" id="GO:0004553">
    <property type="term" value="F:hydrolase activity, hydrolyzing O-glycosyl compounds"/>
    <property type="evidence" value="ECO:0007669"/>
    <property type="project" value="InterPro"/>
</dbReference>
<dbReference type="SUPFAM" id="SSF49899">
    <property type="entry name" value="Concanavalin A-like lectins/glucanases"/>
    <property type="match status" value="1"/>
</dbReference>
<evidence type="ECO:0000313" key="3">
    <source>
        <dbReference type="EMBL" id="QHW34734.1"/>
    </source>
</evidence>
<dbReference type="GO" id="GO:0016052">
    <property type="term" value="P:carbohydrate catabolic process"/>
    <property type="evidence" value="ECO:0007669"/>
    <property type="project" value="InterPro"/>
</dbReference>
<accession>A0A6C0P850</accession>
<dbReference type="InterPro" id="IPR013320">
    <property type="entry name" value="ConA-like_dom_sf"/>
</dbReference>
<dbReference type="AlphaFoldDB" id="A0A6C0P850"/>
<evidence type="ECO:0000259" key="2">
    <source>
        <dbReference type="PROSITE" id="PS51762"/>
    </source>
</evidence>
<dbReference type="GO" id="GO:0030246">
    <property type="term" value="F:carbohydrate binding"/>
    <property type="evidence" value="ECO:0007669"/>
    <property type="project" value="InterPro"/>
</dbReference>
<keyword evidence="4" id="KW-1185">Reference proteome</keyword>
<protein>
    <recommendedName>
        <fullName evidence="2">GH16 domain-containing protein</fullName>
    </recommendedName>
</protein>
<dbReference type="Gene3D" id="2.60.40.1190">
    <property type="match status" value="2"/>
</dbReference>
<name>A0A6C0P850_9BACL</name>
<dbReference type="Pfam" id="PF06452">
    <property type="entry name" value="CBM9_1"/>
    <property type="match status" value="2"/>
</dbReference>
<dbReference type="Proteomes" id="UP000479114">
    <property type="component" value="Chromosome"/>
</dbReference>
<feature type="domain" description="GH16" evidence="2">
    <location>
        <begin position="507"/>
        <end position="740"/>
    </location>
</feature>
<dbReference type="KEGG" id="prz:GZH47_30680"/>
<dbReference type="RefSeq" id="WP_162644886.1">
    <property type="nucleotide sequence ID" value="NZ_CP048286.1"/>
</dbReference>
<evidence type="ECO:0000313" key="4">
    <source>
        <dbReference type="Proteomes" id="UP000479114"/>
    </source>
</evidence>
<feature type="chain" id="PRO_5039474457" description="GH16 domain-containing protein" evidence="1">
    <location>
        <begin position="24"/>
        <end position="740"/>
    </location>
</feature>